<evidence type="ECO:0008006" key="3">
    <source>
        <dbReference type="Google" id="ProtNLM"/>
    </source>
</evidence>
<comment type="caution">
    <text evidence="1">The sequence shown here is derived from an EMBL/GenBank/DDBJ whole genome shotgun (WGS) entry which is preliminary data.</text>
</comment>
<sequence length="617" mass="68204">MALIARACARPKEIFGQLVSDHVPQEFTFLGPTAEEVRVFNWNIMGRALCRTSAGEAVTNNGLDLDESVEDYIRRLQEKVAPRLSAWIRTGSVRWVACLQEAPNHRHLRRDFLQEVQAGVPDTVQLQSADLAATAFTCTMTLWDAATWELQHCAHGGAEVLCTVLAEEREDPRRRSLRVLNCHFPLETDQTAAIAHVGELLSESPASSASGEVGPAQYDSIGAQQLVLVLGDLKLDLGHEGANQALMDGYRAGTASEEATLASGFVPGSAVYDWTRVTCDGAVLAPGKAASEPWAAVPTGSALKRWDPLQGLSCEDFISQYIHYALQDRVRHLPELSGEELGCLGAHHFGDQATELARLLEKNRAAAQAPEMESSCSATSRPAVSLQTAEAPAPKCSSLRAAIAASQQNEEELPVNRRFSPEGRQAFIQKHVHRKLQSSVADLDDEALWLLGQLHFSDQPTELPRFLMPRPTGSLRPTGPVGKQGYQEAEVPLRTDRARHVEGRRPATDWSSAPKAAPSPVLWEEVRRPTSTPVEGLAEWLQTLNLEEYQEAAEAWCRDMGAIWLTEVQENAEDLADHLQLRPLERRRILGQTIIQYSKTIYIKSIYIYILHRYNIT</sequence>
<accession>A0ABP0IN00</accession>
<dbReference type="CDD" id="cd09487">
    <property type="entry name" value="SAM_superfamily"/>
    <property type="match status" value="1"/>
</dbReference>
<dbReference type="EMBL" id="CAXAMN010003335">
    <property type="protein sequence ID" value="CAK9003964.1"/>
    <property type="molecule type" value="Genomic_DNA"/>
</dbReference>
<organism evidence="1 2">
    <name type="scientific">Durusdinium trenchii</name>
    <dbReference type="NCBI Taxonomy" id="1381693"/>
    <lineage>
        <taxon>Eukaryota</taxon>
        <taxon>Sar</taxon>
        <taxon>Alveolata</taxon>
        <taxon>Dinophyceae</taxon>
        <taxon>Suessiales</taxon>
        <taxon>Symbiodiniaceae</taxon>
        <taxon>Durusdinium</taxon>
    </lineage>
</organism>
<dbReference type="Proteomes" id="UP001642484">
    <property type="component" value="Unassembled WGS sequence"/>
</dbReference>
<protein>
    <recommendedName>
        <fullName evidence="3">SAM domain-containing protein</fullName>
    </recommendedName>
</protein>
<evidence type="ECO:0000313" key="1">
    <source>
        <dbReference type="EMBL" id="CAK9003964.1"/>
    </source>
</evidence>
<keyword evidence="2" id="KW-1185">Reference proteome</keyword>
<evidence type="ECO:0000313" key="2">
    <source>
        <dbReference type="Proteomes" id="UP001642484"/>
    </source>
</evidence>
<gene>
    <name evidence="1" type="ORF">CCMP2556_LOCUS7485</name>
</gene>
<name>A0ABP0IN00_9DINO</name>
<proteinExistence type="predicted"/>
<reference evidence="1 2" key="1">
    <citation type="submission" date="2024-02" db="EMBL/GenBank/DDBJ databases">
        <authorList>
            <person name="Chen Y."/>
            <person name="Shah S."/>
            <person name="Dougan E. K."/>
            <person name="Thang M."/>
            <person name="Chan C."/>
        </authorList>
    </citation>
    <scope>NUCLEOTIDE SEQUENCE [LARGE SCALE GENOMIC DNA]</scope>
</reference>